<organism evidence="5 9">
    <name type="scientific">Xanthomonas perforans</name>
    <dbReference type="NCBI Taxonomy" id="442694"/>
    <lineage>
        <taxon>Bacteria</taxon>
        <taxon>Pseudomonadati</taxon>
        <taxon>Pseudomonadota</taxon>
        <taxon>Gammaproteobacteria</taxon>
        <taxon>Lysobacterales</taxon>
        <taxon>Lysobacteraceae</taxon>
        <taxon>Xanthomonas</taxon>
    </lineage>
</organism>
<keyword evidence="2" id="KW-0472">Membrane</keyword>
<dbReference type="RefSeq" id="WP_008571684.1">
    <property type="nucleotide sequence ID" value="NZ_CP018475.1"/>
</dbReference>
<dbReference type="Proteomes" id="UP000035369">
    <property type="component" value="Unassembled WGS sequence"/>
</dbReference>
<feature type="compositionally biased region" description="Pro residues" evidence="1">
    <location>
        <begin position="84"/>
        <end position="96"/>
    </location>
</feature>
<evidence type="ECO:0000313" key="5">
    <source>
        <dbReference type="EMBL" id="NEL75455.1"/>
    </source>
</evidence>
<evidence type="ECO:0000313" key="6">
    <source>
        <dbReference type="EMBL" id="RXD49921.1"/>
    </source>
</evidence>
<dbReference type="Proteomes" id="UP000471082">
    <property type="component" value="Unassembled WGS sequence"/>
</dbReference>
<evidence type="ECO:0000256" key="1">
    <source>
        <dbReference type="SAM" id="MobiDB-lite"/>
    </source>
</evidence>
<dbReference type="EMBL" id="JZUY01000033">
    <property type="protein sequence ID" value="KLC08967.1"/>
    <property type="molecule type" value="Genomic_DNA"/>
</dbReference>
<sequence>MSWRNKEISINWLKAVISVVAVSAIAVRIAFPEIKIDLVTLGLMIVAVLPWLSELIESAKFPGGWEVKFRDLREAGEKVTSSSEPPPTASHQPPPVTQSQPSYVSVADQDPNLALVGLRIEIEQRIRQLSKRHDLPMNWGSLSKLIRELTRREIIPYGVASGLEDLVAAGNQAAHGASVDPRVADWAITTGPEILAALDALL</sequence>
<reference evidence="6 8" key="2">
    <citation type="submission" date="2018-02" db="EMBL/GenBank/DDBJ databases">
        <title>Characterization of Xanthomonas diversity in transplant houses and field plants.</title>
        <authorList>
            <person name="Abrahamian P."/>
            <person name="Timilsina S."/>
            <person name="Minsavage G.V."/>
            <person name="Goss E.M."/>
            <person name="Jones J.B."/>
            <person name="Vallad G.E."/>
        </authorList>
    </citation>
    <scope>NUCLEOTIDE SEQUENCE [LARGE SCALE GENOMIC DNA]</scope>
    <source>
        <strain evidence="6 8">GEV2132</strain>
    </source>
</reference>
<evidence type="ECO:0000313" key="4">
    <source>
        <dbReference type="EMBL" id="KLC08967.1"/>
    </source>
</evidence>
<accession>A0A0G8WNM2</accession>
<dbReference type="EMBL" id="PUUL01000133">
    <property type="protein sequence ID" value="RXD49921.1"/>
    <property type="molecule type" value="Genomic_DNA"/>
</dbReference>
<dbReference type="KEGG" id="xpe:BJD13_03965"/>
<evidence type="ECO:0000256" key="2">
    <source>
        <dbReference type="SAM" id="Phobius"/>
    </source>
</evidence>
<dbReference type="InterPro" id="IPR025285">
    <property type="entry name" value="DUF4145"/>
</dbReference>
<keyword evidence="2" id="KW-1133">Transmembrane helix</keyword>
<keyword evidence="7" id="KW-1185">Reference proteome</keyword>
<keyword evidence="2" id="KW-0812">Transmembrane</keyword>
<dbReference type="Proteomes" id="UP000289372">
    <property type="component" value="Unassembled WGS sequence"/>
</dbReference>
<protein>
    <submittedName>
        <fullName evidence="5">DUF4145 domain-containing protein</fullName>
    </submittedName>
</protein>
<dbReference type="EMBL" id="JAAGYU010000011">
    <property type="protein sequence ID" value="NEL75455.1"/>
    <property type="molecule type" value="Genomic_DNA"/>
</dbReference>
<feature type="region of interest" description="Disordered" evidence="1">
    <location>
        <begin position="76"/>
        <end position="103"/>
    </location>
</feature>
<evidence type="ECO:0000259" key="3">
    <source>
        <dbReference type="Pfam" id="PF13643"/>
    </source>
</evidence>
<reference evidence="4 7" key="1">
    <citation type="submission" date="2015-02" db="EMBL/GenBank/DDBJ databases">
        <title>Whole genome sequencing of multiple isolates of three species of pepper and tomato-infecting xanthomonads reveals genetic diversity in field strains and pinpoints effectors responsible for host specificity.</title>
        <authorList>
            <person name="Schwartz A."/>
            <person name="Dahlbeck D."/>
            <person name="Staskawicz B."/>
            <person name="Bart R."/>
            <person name="Potnis N."/>
            <person name="Minsavage G."/>
            <person name="Timilsina S."/>
            <person name="Goss E."/>
            <person name="Jones J."/>
            <person name="Vallad G."/>
            <person name="Barak J."/>
            <person name="Miller S."/>
            <person name="Ritchie D."/>
            <person name="Martins J.Jr."/>
            <person name="Patane J.S."/>
            <person name="Setubal J.C."/>
        </authorList>
    </citation>
    <scope>NUCLEOTIDE SEQUENCE [LARGE SCALE GENOMIC DNA]</scope>
    <source>
        <strain evidence="4 7">Xp3-15</strain>
    </source>
</reference>
<reference evidence="5 9" key="3">
    <citation type="submission" date="2019-11" db="EMBL/GenBank/DDBJ databases">
        <title>Genome-resolved metagenomics to study the prevalence of co-infection and intraspecific heterogeneity among plant pathogen metapopulations.</title>
        <authorList>
            <person name="Newberry E."/>
            <person name="Bhandari R."/>
            <person name="Kemble J."/>
            <person name="Sikora E."/>
            <person name="Potnis N."/>
        </authorList>
    </citation>
    <scope>NUCLEOTIDE SEQUENCE [LARGE SCALE GENOMIC DNA]</scope>
    <source>
        <strain evidence="5">Xp_Tom_Tuscaloosa_18b</strain>
    </source>
</reference>
<comment type="caution">
    <text evidence="5">The sequence shown here is derived from an EMBL/GenBank/DDBJ whole genome shotgun (WGS) entry which is preliminary data.</text>
</comment>
<evidence type="ECO:0000313" key="8">
    <source>
        <dbReference type="Proteomes" id="UP000289372"/>
    </source>
</evidence>
<dbReference type="Pfam" id="PF13643">
    <property type="entry name" value="DUF4145"/>
    <property type="match status" value="1"/>
</dbReference>
<proteinExistence type="predicted"/>
<dbReference type="GeneID" id="61779350"/>
<feature type="domain" description="DUF4145" evidence="3">
    <location>
        <begin position="105"/>
        <end position="187"/>
    </location>
</feature>
<name>A0A0G8WNM2_XANPE</name>
<feature type="transmembrane region" description="Helical" evidence="2">
    <location>
        <begin position="12"/>
        <end position="30"/>
    </location>
</feature>
<gene>
    <name evidence="6" type="ORF">DB769_20110</name>
    <name evidence="5" type="ORF">G3W61_04140</name>
    <name evidence="4" type="ORF">XP315_03710</name>
</gene>
<evidence type="ECO:0000313" key="9">
    <source>
        <dbReference type="Proteomes" id="UP000471082"/>
    </source>
</evidence>
<evidence type="ECO:0000313" key="7">
    <source>
        <dbReference type="Proteomes" id="UP000035369"/>
    </source>
</evidence>
<dbReference type="AlphaFoldDB" id="A0A0G8WNM2"/>